<evidence type="ECO:0000256" key="1">
    <source>
        <dbReference type="SAM" id="MobiDB-lite"/>
    </source>
</evidence>
<evidence type="ECO:0000313" key="2">
    <source>
        <dbReference type="EMBL" id="KAK9696405.1"/>
    </source>
</evidence>
<dbReference type="EMBL" id="JASJQH010007969">
    <property type="protein sequence ID" value="KAK9696405.1"/>
    <property type="molecule type" value="Genomic_DNA"/>
</dbReference>
<feature type="region of interest" description="Disordered" evidence="1">
    <location>
        <begin position="589"/>
        <end position="613"/>
    </location>
</feature>
<feature type="region of interest" description="Disordered" evidence="1">
    <location>
        <begin position="447"/>
        <end position="552"/>
    </location>
</feature>
<feature type="compositionally biased region" description="Basic residues" evidence="1">
    <location>
        <begin position="451"/>
        <end position="464"/>
    </location>
</feature>
<keyword evidence="3" id="KW-1185">Reference proteome</keyword>
<organism evidence="2 3">
    <name type="scientific">Basidiobolus ranarum</name>
    <dbReference type="NCBI Taxonomy" id="34480"/>
    <lineage>
        <taxon>Eukaryota</taxon>
        <taxon>Fungi</taxon>
        <taxon>Fungi incertae sedis</taxon>
        <taxon>Zoopagomycota</taxon>
        <taxon>Entomophthoromycotina</taxon>
        <taxon>Basidiobolomycetes</taxon>
        <taxon>Basidiobolales</taxon>
        <taxon>Basidiobolaceae</taxon>
        <taxon>Basidiobolus</taxon>
    </lineage>
</organism>
<evidence type="ECO:0000313" key="3">
    <source>
        <dbReference type="Proteomes" id="UP001479436"/>
    </source>
</evidence>
<proteinExistence type="predicted"/>
<accession>A0ABR2VS65</accession>
<feature type="compositionally biased region" description="Polar residues" evidence="1">
    <location>
        <begin position="600"/>
        <end position="613"/>
    </location>
</feature>
<comment type="caution">
    <text evidence="2">The sequence shown here is derived from an EMBL/GenBank/DDBJ whole genome shotgun (WGS) entry which is preliminary data.</text>
</comment>
<protein>
    <submittedName>
        <fullName evidence="2">Uncharacterized protein</fullName>
    </submittedName>
</protein>
<name>A0ABR2VS65_9FUNG</name>
<dbReference type="Proteomes" id="UP001479436">
    <property type="component" value="Unassembled WGS sequence"/>
</dbReference>
<sequence length="629" mass="71406">MSTLTISEAFDHFLDTTSKKLSAPSLKRYERLVEFFKIYLELQHTSTVEKPAFCTTTPASCLPKFVRDFFFVYLPQRQINIDTKYGAPTVMRRLLSWLCEFSKVVIPSEIKDLLVLFPSSQNGKGKMDCWWNKTISRTSSTKKDREKTPRPIPTEQNEETIRQSPTKRIREETSQSSLTKQDSEEFPQQDIINPPISNASSSLENLDNSILMSGYVQNYVQSINSEAKGSAALEDSYFLGSTIELGDDSFYDQVDLPIIEDYVPSNISMPTRETNLIDLSFDDSKRDKPYGDSECQLTNRSHLKEKYIDLSSDIYEAEPPKPSSIESQLTEDHILVEEYQTKSMLESKYINVVSSVSRKHKIMPQNPHLESPLSKNNKLSNSLLKHERVSLMKQAADEQTRFKASLTHKPIIYHISSSDDSEYEGKPLIIEEPDYVQNGCKNSKILDIKISNKRHNGKSRKKSKSDKSRTKGEISWQVTHKSKGYSSQHFTPSAQSQGWKITEDVRSNYSSKSIKLPNKDPLKSNGCRPSVDGQHAKFKPIPEHKSPNEIPNCKSQEWSNYAAKKPACFQHSVLQSQVASPTFTAIQTRGTPFQVETLRRSSNQPPTTLPTYSLDQLLNQISGNGKPIS</sequence>
<gene>
    <name evidence="2" type="ORF">K7432_012492</name>
</gene>
<feature type="region of interest" description="Disordered" evidence="1">
    <location>
        <begin position="140"/>
        <end position="199"/>
    </location>
</feature>
<reference evidence="2 3" key="1">
    <citation type="submission" date="2023-04" db="EMBL/GenBank/DDBJ databases">
        <title>Genome of Basidiobolus ranarum AG-B5.</title>
        <authorList>
            <person name="Stajich J.E."/>
            <person name="Carter-House D."/>
            <person name="Gryganskyi A."/>
        </authorList>
    </citation>
    <scope>NUCLEOTIDE SEQUENCE [LARGE SCALE GENOMIC DNA]</scope>
    <source>
        <strain evidence="2 3">AG-B5</strain>
    </source>
</reference>
<feature type="compositionally biased region" description="Polar residues" evidence="1">
    <location>
        <begin position="476"/>
        <end position="499"/>
    </location>
</feature>